<dbReference type="AlphaFoldDB" id="A0A7W6LWV3"/>
<protein>
    <submittedName>
        <fullName evidence="4">Metallo-beta-lactamase family protein</fullName>
    </submittedName>
</protein>
<dbReference type="SMART" id="SM01027">
    <property type="entry name" value="Beta-Casp"/>
    <property type="match status" value="1"/>
</dbReference>
<dbReference type="Gene3D" id="3.60.15.10">
    <property type="entry name" value="Ribonuclease Z/Hydroxyacylglutathione hydrolase-like"/>
    <property type="match status" value="1"/>
</dbReference>
<dbReference type="Pfam" id="PF07521">
    <property type="entry name" value="RMMBL"/>
    <property type="match status" value="1"/>
</dbReference>
<dbReference type="InterPro" id="IPR036866">
    <property type="entry name" value="RibonucZ/Hydroxyglut_hydro"/>
</dbReference>
<dbReference type="InterPro" id="IPR022712">
    <property type="entry name" value="Beta_Casp"/>
</dbReference>
<evidence type="ECO:0000259" key="2">
    <source>
        <dbReference type="SMART" id="SM00849"/>
    </source>
</evidence>
<dbReference type="InterPro" id="IPR050698">
    <property type="entry name" value="MBL"/>
</dbReference>
<gene>
    <name evidence="4" type="ORF">GGQ90_005767</name>
</gene>
<reference evidence="4 5" key="1">
    <citation type="submission" date="2020-08" db="EMBL/GenBank/DDBJ databases">
        <title>Genomic Encyclopedia of Type Strains, Phase IV (KMG-IV): sequencing the most valuable type-strain genomes for metagenomic binning, comparative biology and taxonomic classification.</title>
        <authorList>
            <person name="Goeker M."/>
        </authorList>
    </citation>
    <scope>NUCLEOTIDE SEQUENCE [LARGE SCALE GENOMIC DNA]</scope>
    <source>
        <strain evidence="4 5">DSM 19371</strain>
    </source>
</reference>
<keyword evidence="5" id="KW-1185">Reference proteome</keyword>
<keyword evidence="1" id="KW-0378">Hydrolase</keyword>
<evidence type="ECO:0000313" key="5">
    <source>
        <dbReference type="Proteomes" id="UP000590524"/>
    </source>
</evidence>
<dbReference type="GO" id="GO:0004521">
    <property type="term" value="F:RNA endonuclease activity"/>
    <property type="evidence" value="ECO:0007669"/>
    <property type="project" value="TreeGrafter"/>
</dbReference>
<evidence type="ECO:0000259" key="3">
    <source>
        <dbReference type="SMART" id="SM01027"/>
    </source>
</evidence>
<dbReference type="Pfam" id="PF00753">
    <property type="entry name" value="Lactamase_B"/>
    <property type="match status" value="1"/>
</dbReference>
<dbReference type="Gene3D" id="3.40.50.10890">
    <property type="match status" value="1"/>
</dbReference>
<dbReference type="EMBL" id="JACIEU010000060">
    <property type="protein sequence ID" value="MBB4151953.1"/>
    <property type="molecule type" value="Genomic_DNA"/>
</dbReference>
<dbReference type="InterPro" id="IPR001279">
    <property type="entry name" value="Metallo-B-lactamas"/>
</dbReference>
<feature type="domain" description="Beta-Casp" evidence="3">
    <location>
        <begin position="310"/>
        <end position="429"/>
    </location>
</feature>
<dbReference type="Proteomes" id="UP000590524">
    <property type="component" value="Unassembled WGS sequence"/>
</dbReference>
<dbReference type="Pfam" id="PF10996">
    <property type="entry name" value="Beta-Casp"/>
    <property type="match status" value="1"/>
</dbReference>
<proteinExistence type="predicted"/>
<evidence type="ECO:0000256" key="1">
    <source>
        <dbReference type="ARBA" id="ARBA00022801"/>
    </source>
</evidence>
<evidence type="ECO:0000313" key="4">
    <source>
        <dbReference type="EMBL" id="MBB4151953.1"/>
    </source>
</evidence>
<organism evidence="4 5">
    <name type="scientific">Sphingobium scionense</name>
    <dbReference type="NCBI Taxonomy" id="1404341"/>
    <lineage>
        <taxon>Bacteria</taxon>
        <taxon>Pseudomonadati</taxon>
        <taxon>Pseudomonadota</taxon>
        <taxon>Alphaproteobacteria</taxon>
        <taxon>Sphingomonadales</taxon>
        <taxon>Sphingomonadaceae</taxon>
        <taxon>Sphingobium</taxon>
    </lineage>
</organism>
<dbReference type="PANTHER" id="PTHR11203:SF37">
    <property type="entry name" value="INTEGRATOR COMPLEX SUBUNIT 11"/>
    <property type="match status" value="1"/>
</dbReference>
<dbReference type="SUPFAM" id="SSF56281">
    <property type="entry name" value="Metallo-hydrolase/oxidoreductase"/>
    <property type="match status" value="1"/>
</dbReference>
<feature type="domain" description="Metallo-beta-lactamase" evidence="2">
    <location>
        <begin position="76"/>
        <end position="289"/>
    </location>
</feature>
<dbReference type="SMART" id="SM00849">
    <property type="entry name" value="Lactamase_B"/>
    <property type="match status" value="1"/>
</dbReference>
<dbReference type="PANTHER" id="PTHR11203">
    <property type="entry name" value="CLEAVAGE AND POLYADENYLATION SPECIFICITY FACTOR FAMILY MEMBER"/>
    <property type="match status" value="1"/>
</dbReference>
<comment type="caution">
    <text evidence="4">The sequence shown here is derived from an EMBL/GenBank/DDBJ whole genome shotgun (WGS) entry which is preliminary data.</text>
</comment>
<sequence>MLRLLRIGVRRPRIKAALTNIIVRGRPASMHKRKKRHHSRNQSGVTVLEREARIDLAKRPADGLGVAFLGASGTVTGSRYLVDDGETQIVVDSGLFQGPRDLRRLNWAPIPPEVADVGQVLLTHAHLDHSGALPRMARLGWDGTVLATRATAALCELLLPDSGHLQEKDAEFANRHGFSRHQPALPLYTQADARLALQLFRPIEFGAWHAVTDGIRVRYHRAGHILGAASIEIDWKGRTILFSGDIGRYGDSVMKDPEPPARADYVLVESTYGDRRHEQVDPTKTLGDHVERCVERGGTVVIPAFAVGRVQSLLYHFSRLRAQGRLRDIPIFLDSPMAINASGLMCDFMDEHRLARAECEAACSVAHYVREVEESKELTANPAPKVIISASGMATGGRVLHHLKRFAPDGKNLILFSGFQAAGTRGAAMIGGARTIKIHGEYIPVEAEVANLTMLSAHADSDELMRWLGSLHEAPRHVYVTHGEPTGAQVLAKRVSEELGWACSVPALGSWGMLA</sequence>
<dbReference type="GO" id="GO:0016787">
    <property type="term" value="F:hydrolase activity"/>
    <property type="evidence" value="ECO:0007669"/>
    <property type="project" value="UniProtKB-KW"/>
</dbReference>
<accession>A0A7W6LWV3</accession>
<dbReference type="InterPro" id="IPR011108">
    <property type="entry name" value="RMMBL"/>
</dbReference>
<dbReference type="CDD" id="cd16295">
    <property type="entry name" value="TTHA0252-CPSF-like_MBL-fold"/>
    <property type="match status" value="1"/>
</dbReference>
<name>A0A7W6LWV3_9SPHN</name>